<reference evidence="6 7" key="1">
    <citation type="submission" date="2013-02" db="EMBL/GenBank/DDBJ databases">
        <title>The Genome Annotation of Plasmodium falciparum NF135/5.C10.</title>
        <authorList>
            <consortium name="The Broad Institute Genome Sequencing Platform"/>
            <consortium name="The Broad Institute Genome Sequencing Center for Infectious Disease"/>
            <person name="Neafsey D."/>
            <person name="Hoffman S."/>
            <person name="Volkman S."/>
            <person name="Rosenthal P."/>
            <person name="Walker B."/>
            <person name="Young S.K."/>
            <person name="Zeng Q."/>
            <person name="Gargeya S."/>
            <person name="Fitzgerald M."/>
            <person name="Haas B."/>
            <person name="Abouelleil A."/>
            <person name="Allen A.W."/>
            <person name="Alvarado L."/>
            <person name="Arachchi H.M."/>
            <person name="Berlin A.M."/>
            <person name="Chapman S.B."/>
            <person name="Gainer-Dewar J."/>
            <person name="Goldberg J."/>
            <person name="Griggs A."/>
            <person name="Gujja S."/>
            <person name="Hansen M."/>
            <person name="Howarth C."/>
            <person name="Imamovic A."/>
            <person name="Ireland A."/>
            <person name="Larimer J."/>
            <person name="McCowan C."/>
            <person name="Murphy C."/>
            <person name="Pearson M."/>
            <person name="Poon T.W."/>
            <person name="Priest M."/>
            <person name="Roberts A."/>
            <person name="Saif S."/>
            <person name="Shea T."/>
            <person name="Sisk P."/>
            <person name="Sykes S."/>
            <person name="Wortman J."/>
            <person name="Nusbaum C."/>
            <person name="Birren B."/>
        </authorList>
    </citation>
    <scope>NUCLEOTIDE SEQUENCE [LARGE SCALE GENOMIC DNA]</scope>
    <source>
        <strain evidence="6 7">NF135/5.C10</strain>
    </source>
</reference>
<feature type="region of interest" description="Disordered" evidence="1">
    <location>
        <begin position="724"/>
        <end position="776"/>
    </location>
</feature>
<feature type="domain" description="Cysteine-rich interdomain region 1 gamma" evidence="4">
    <location>
        <begin position="1073"/>
        <end position="1124"/>
    </location>
</feature>
<feature type="compositionally biased region" description="Basic and acidic residues" evidence="1">
    <location>
        <begin position="733"/>
        <end position="753"/>
    </location>
</feature>
<dbReference type="InterPro" id="IPR054595">
    <property type="entry name" value="DBL_C"/>
</dbReference>
<dbReference type="InterPro" id="IPR041480">
    <property type="entry name" value="CIDR1_gamma"/>
</dbReference>
<dbReference type="OrthoDB" id="10572144at2759"/>
<feature type="compositionally biased region" description="Acidic residues" evidence="1">
    <location>
        <begin position="1299"/>
        <end position="1312"/>
    </location>
</feature>
<dbReference type="FunFam" id="1.20.58.830:FF:000001">
    <property type="entry name" value="Erythrocyte membrane protein 1, PfEMP1"/>
    <property type="match status" value="1"/>
</dbReference>
<feature type="compositionally biased region" description="Polar residues" evidence="1">
    <location>
        <begin position="1278"/>
        <end position="1289"/>
    </location>
</feature>
<dbReference type="Pfam" id="PF18562">
    <property type="entry name" value="CIDR1_gamma"/>
    <property type="match status" value="1"/>
</dbReference>
<feature type="non-terminal residue" evidence="6">
    <location>
        <position position="1453"/>
    </location>
</feature>
<accession>W4I6Y0</accession>
<organism evidence="6 7">
    <name type="scientific">Plasmodium falciparum NF135/5.C10</name>
    <dbReference type="NCBI Taxonomy" id="1036726"/>
    <lineage>
        <taxon>Eukaryota</taxon>
        <taxon>Sar</taxon>
        <taxon>Alveolata</taxon>
        <taxon>Apicomplexa</taxon>
        <taxon>Aconoidasida</taxon>
        <taxon>Haemosporida</taxon>
        <taxon>Plasmodiidae</taxon>
        <taxon>Plasmodium</taxon>
        <taxon>Plasmodium (Laverania)</taxon>
    </lineage>
</organism>
<dbReference type="EMBL" id="KI926129">
    <property type="protein sequence ID" value="ETW39476.1"/>
    <property type="molecule type" value="Genomic_DNA"/>
</dbReference>
<sequence>MTPSHCRCGNGDVTIVPTYFDYVPQFLRWFEEWAEDFCRLRKHKLQNAIQKCRGKNGKDKYCSGNGYDCEQTIRGDEHFVEGECHKCSVVCTPFRQKRSIRSGSDGNKYDGYEKNFYEQLKKSGYGTVNKFLQLLNNETTCTKNSDIEDGGQIDFKTVKSSSASDDGSNKTFYRTTYCEACPWCGAEKDNSRNGGWKAKDDKTCGEGRDYTNYKDTEIPILTGDKTKDDMVKKYNKFCNGNGGNGAPAAATGTATSGGKGEKGHQMEKWKCYYYKKNEDGSEDINFCVLQNNETGTSKKNSMHYNAFFWKWVHDMLMDSIEWRTQLGNCINKDKGKTCITGCKKKCDCFLKWVNEKKTEWTNIKKHFYKQEGFDNEGDKGIPVGGGFGFTHDFVLDELLKKDLLLKIIKETYGNAYEIKHIEELLKETGVLGGGKDNTTIDKLLKHEGDDATKCLEKHKDPCPQQEVTRLRSETNEENATPRSEEDGNPSDEEDEDEDEVEEEAESKEEEDEDRKEESPKETTKEVNPCDIVSKLFQNPNDFSDACTLKYGKTAPTSWKCVPTTSGDSGVTATDSESERHSRAKRGAEHPTKSGDATGGSVCVPPRRRRLYVGKLETLDTDSTSQNDVKTASQPDPLLKAFVESAAIETFFAWHKYKEEKKPQNTSQLLQTTVNGSSEDDENNPEKLLQKGEIPEEFLRQMFYTLGDYRDICVGKTPDGIDTVIVSSSGGSVKDIKSETSSKETDMQKIKKAIDSVFNSGNNQESGSSRSPSVEKTTRESWWKEHAESIWNGMIYALTYNTDSGGKTIEKDETADYTKLWDNNNNKPQNSQYQYNSVTLKEEDESGGGPKPQNPTASGDNNPPKLTDFVLRPPYFRYLEEWGQNFCKERKKRLAQIKVECKVDKDGPKSGNKKCSCYGEDCKTIFSQKYDILPDLECRTCGEECTKYKKWINTKKTQYEKQEKAYIKQKDKCVNGSNKGGGNGVCGIPEKGCDTAAEFLEKLVPCSKTYNDNGEDNKINFNDKEKTFGPSPNCKPCSQFTVDCKNGKCKSSLNGKCQGKITVDTFDTMGEEPQEVVMRVSDNDTNKNGFGDLKDCENAGIFTGIKENKYKCGNFCGYVVCKSENGNTETGSEKKNDGKHIITIRALVTHWIQYFLEDYNRIKHKISHCKNSSEGYTCINGCVEQWIEKKRDEWKKIKEHYQKQYGDNDSNNSFSVRTVLEEFKDRPEFNKAIKPCGSLTDFESSCGLNGDESSKKSKNSNDNDLVKCLFNKLEEKIKTQSCPPQASDDTPATCGGNTPPDDEEPLEETEENTEEAKKNMIPKICEGVIKPEPEVDEGKCEEDDKNVDGEKDEKSESEEGKDTSTSSGEGQDGSPTLPGSEAAEKPAADSPLPSTPSARPNPEQTPPAPAPAAPPSPPTKPQPLPSDNTSDILKTTIPFGIALALTSIALLFLK</sequence>
<feature type="region of interest" description="Disordered" evidence="1">
    <location>
        <begin position="1278"/>
        <end position="1431"/>
    </location>
</feature>
<dbReference type="FunFam" id="1.20.58.1930:FF:000001">
    <property type="entry name" value="Erythrocyte membrane protein 1, PfEMP1"/>
    <property type="match status" value="1"/>
</dbReference>
<proteinExistence type="predicted"/>
<protein>
    <recommendedName>
        <fullName evidence="8">Duffy-binding-like domain-containing protein</fullName>
    </recommendedName>
</protein>
<evidence type="ECO:0008006" key="8">
    <source>
        <dbReference type="Google" id="ProtNLM"/>
    </source>
</evidence>
<evidence type="ECO:0000313" key="6">
    <source>
        <dbReference type="EMBL" id="ETW39476.1"/>
    </source>
</evidence>
<feature type="compositionally biased region" description="Polar residues" evidence="1">
    <location>
        <begin position="562"/>
        <end position="574"/>
    </location>
</feature>
<feature type="domain" description="Duffy-binding-like" evidence="5">
    <location>
        <begin position="32"/>
        <end position="158"/>
    </location>
</feature>
<evidence type="ECO:0000259" key="5">
    <source>
        <dbReference type="Pfam" id="PF22672"/>
    </source>
</evidence>
<name>W4I6Y0_PLAFA</name>
<evidence type="ECO:0000259" key="4">
    <source>
        <dbReference type="Pfam" id="PF18562"/>
    </source>
</evidence>
<gene>
    <name evidence="6" type="ORF">PFNF135_06144</name>
</gene>
<evidence type="ECO:0000313" key="7">
    <source>
        <dbReference type="Proteomes" id="UP000019114"/>
    </source>
</evidence>
<feature type="region of interest" description="Disordered" evidence="1">
    <location>
        <begin position="840"/>
        <end position="865"/>
    </location>
</feature>
<evidence type="ECO:0000256" key="1">
    <source>
        <dbReference type="SAM" id="MobiDB-lite"/>
    </source>
</evidence>
<feature type="domain" description="Duffy-binding-like" evidence="2">
    <location>
        <begin position="307"/>
        <end position="461"/>
    </location>
</feature>
<dbReference type="InterPro" id="IPR008602">
    <property type="entry name" value="Duffy-antigen-binding"/>
</dbReference>
<dbReference type="GO" id="GO:0046789">
    <property type="term" value="F:host cell surface receptor binding"/>
    <property type="evidence" value="ECO:0007669"/>
    <property type="project" value="InterPro"/>
</dbReference>
<reference evidence="6 7" key="2">
    <citation type="submission" date="2013-02" db="EMBL/GenBank/DDBJ databases">
        <title>The Genome Sequence of Plasmodium falciparum NF135/5.C10.</title>
        <authorList>
            <consortium name="The Broad Institute Genome Sequencing Platform"/>
            <consortium name="The Broad Institute Genome Sequencing Center for Infectious Disease"/>
            <person name="Neafsey D."/>
            <person name="Cheeseman I."/>
            <person name="Volkman S."/>
            <person name="Adams J."/>
            <person name="Walker B."/>
            <person name="Young S.K."/>
            <person name="Zeng Q."/>
            <person name="Gargeya S."/>
            <person name="Fitzgerald M."/>
            <person name="Haas B."/>
            <person name="Abouelleil A."/>
            <person name="Alvarado L."/>
            <person name="Arachchi H.M."/>
            <person name="Berlin A.M."/>
            <person name="Chapman S.B."/>
            <person name="Dewar J."/>
            <person name="Goldberg J."/>
            <person name="Griggs A."/>
            <person name="Gujja S."/>
            <person name="Hansen M."/>
            <person name="Howarth C."/>
            <person name="Imamovic A."/>
            <person name="Larimer J."/>
            <person name="McCowan C."/>
            <person name="Murphy C."/>
            <person name="Neiman D."/>
            <person name="Pearson M."/>
            <person name="Priest M."/>
            <person name="Roberts A."/>
            <person name="Saif S."/>
            <person name="Shea T."/>
            <person name="Sisk P."/>
            <person name="Sykes S."/>
            <person name="Wortman J."/>
            <person name="Nusbaum C."/>
            <person name="Birren B."/>
        </authorList>
    </citation>
    <scope>NUCLEOTIDE SEQUENCE [LARGE SCALE GENOMIC DNA]</scope>
    <source>
        <strain evidence="6 7">NF135/5.C10</strain>
    </source>
</reference>
<feature type="region of interest" description="Disordered" evidence="1">
    <location>
        <begin position="560"/>
        <end position="605"/>
    </location>
</feature>
<dbReference type="SUPFAM" id="SSF140924">
    <property type="entry name" value="Duffy binding domain-like"/>
    <property type="match status" value="4"/>
</dbReference>
<feature type="domain" description="Duffy-binding-like" evidence="5">
    <location>
        <begin position="880"/>
        <end position="1030"/>
    </location>
</feature>
<feature type="compositionally biased region" description="Basic and acidic residues" evidence="1">
    <location>
        <begin position="576"/>
        <end position="592"/>
    </location>
</feature>
<feature type="compositionally biased region" description="Pro residues" evidence="1">
    <location>
        <begin position="1402"/>
        <end position="1423"/>
    </location>
</feature>
<feature type="compositionally biased region" description="Basic and acidic residues" evidence="1">
    <location>
        <begin position="1345"/>
        <end position="1361"/>
    </location>
</feature>
<dbReference type="Pfam" id="PF22672">
    <property type="entry name" value="DBL_C"/>
    <property type="match status" value="2"/>
</dbReference>
<dbReference type="Gene3D" id="1.20.58.830">
    <property type="match status" value="3"/>
</dbReference>
<feature type="region of interest" description="Disordered" evidence="1">
    <location>
        <begin position="454"/>
        <end position="526"/>
    </location>
</feature>
<feature type="compositionally biased region" description="Basic and acidic residues" evidence="1">
    <location>
        <begin position="1328"/>
        <end position="1337"/>
    </location>
</feature>
<feature type="compositionally biased region" description="Polar residues" evidence="1">
    <location>
        <begin position="756"/>
        <end position="774"/>
    </location>
</feature>
<feature type="domain" description="Duffy-antigen binding" evidence="3">
    <location>
        <begin position="601"/>
        <end position="810"/>
    </location>
</feature>
<dbReference type="Gene3D" id="1.20.1310.20">
    <property type="entry name" value="Duffy-antigen binding domain"/>
    <property type="match status" value="1"/>
</dbReference>
<dbReference type="Gene3D" id="1.20.58.1930">
    <property type="match status" value="1"/>
</dbReference>
<feature type="compositionally biased region" description="Basic and acidic residues" evidence="1">
    <location>
        <begin position="515"/>
        <end position="524"/>
    </location>
</feature>
<feature type="domain" description="Duffy-binding-like" evidence="2">
    <location>
        <begin position="1146"/>
        <end position="1278"/>
    </location>
</feature>
<evidence type="ECO:0000259" key="2">
    <source>
        <dbReference type="Pfam" id="PF03011"/>
    </source>
</evidence>
<dbReference type="GO" id="GO:0016020">
    <property type="term" value="C:membrane"/>
    <property type="evidence" value="ECO:0007669"/>
    <property type="project" value="InterPro"/>
</dbReference>
<evidence type="ECO:0000259" key="3">
    <source>
        <dbReference type="Pfam" id="PF05424"/>
    </source>
</evidence>
<dbReference type="InterPro" id="IPR042202">
    <property type="entry name" value="Duffy-ag-bd_sf"/>
</dbReference>
<feature type="compositionally biased region" description="Acidic residues" evidence="1">
    <location>
        <begin position="486"/>
        <end position="514"/>
    </location>
</feature>
<dbReference type="InterPro" id="IPR004258">
    <property type="entry name" value="DBL"/>
</dbReference>
<dbReference type="Pfam" id="PF05424">
    <property type="entry name" value="Duffy_binding"/>
    <property type="match status" value="1"/>
</dbReference>
<dbReference type="Pfam" id="PF03011">
    <property type="entry name" value="PFEMP"/>
    <property type="match status" value="2"/>
</dbReference>
<dbReference type="Proteomes" id="UP000019114">
    <property type="component" value="Unassembled WGS sequence"/>
</dbReference>